<dbReference type="SFLD" id="SFLDS00019">
    <property type="entry name" value="Glutathione_Transferase_(cytos"/>
    <property type="match status" value="1"/>
</dbReference>
<evidence type="ECO:0000259" key="5">
    <source>
        <dbReference type="PROSITE" id="PS50404"/>
    </source>
</evidence>
<feature type="domain" description="GST C-terminal" evidence="6">
    <location>
        <begin position="81"/>
        <end position="205"/>
    </location>
</feature>
<evidence type="ECO:0000256" key="4">
    <source>
        <dbReference type="ARBA" id="ARBA00047960"/>
    </source>
</evidence>
<organism evidence="7">
    <name type="scientific">Pagurus bernhardus</name>
    <name type="common">Common hermit crab</name>
    <name type="synonym">Eupagurus bernhardus</name>
    <dbReference type="NCBI Taxonomy" id="174397"/>
    <lineage>
        <taxon>Eukaryota</taxon>
        <taxon>Metazoa</taxon>
        <taxon>Ecdysozoa</taxon>
        <taxon>Arthropoda</taxon>
        <taxon>Crustacea</taxon>
        <taxon>Multicrustacea</taxon>
        <taxon>Malacostraca</taxon>
        <taxon>Eumalacostraca</taxon>
        <taxon>Eucarida</taxon>
        <taxon>Decapoda</taxon>
        <taxon>Pleocyemata</taxon>
        <taxon>Anomura</taxon>
        <taxon>Paguroidea</taxon>
        <taxon>Paguridae</taxon>
        <taxon>Pagurus</taxon>
    </lineage>
</organism>
<dbReference type="PANTHER" id="PTHR11571">
    <property type="entry name" value="GLUTATHIONE S-TRANSFERASE"/>
    <property type="match status" value="1"/>
</dbReference>
<sequence>MAYVLHYMDLRARGEPGRWVLKALRQEYTEDRINILTQWAGKKKDFEFEVCPVLMVDGQQLHQTLVICRYLGEKHNLASSDLWTATRQQELMESLHDVSNYVATAFISRLRGNLETAAANVKQVKVRIPVVLRNLEARISNQGWIHSDQMTWVDVAMAACLDIYQDMMGKDLLVDYPRSQALLASIKALPPVADWVTERPPFSKFEDPEGLF</sequence>
<dbReference type="SUPFAM" id="SSF52833">
    <property type="entry name" value="Thioredoxin-like"/>
    <property type="match status" value="1"/>
</dbReference>
<dbReference type="InterPro" id="IPR036249">
    <property type="entry name" value="Thioredoxin-like_sf"/>
</dbReference>
<dbReference type="GO" id="GO:0006749">
    <property type="term" value="P:glutathione metabolic process"/>
    <property type="evidence" value="ECO:0007669"/>
    <property type="project" value="TreeGrafter"/>
</dbReference>
<dbReference type="Pfam" id="PF14497">
    <property type="entry name" value="GST_C_3"/>
    <property type="match status" value="1"/>
</dbReference>
<comment type="catalytic activity">
    <reaction evidence="4">
        <text>RX + glutathione = an S-substituted glutathione + a halide anion + H(+)</text>
        <dbReference type="Rhea" id="RHEA:16437"/>
        <dbReference type="ChEBI" id="CHEBI:15378"/>
        <dbReference type="ChEBI" id="CHEBI:16042"/>
        <dbReference type="ChEBI" id="CHEBI:17792"/>
        <dbReference type="ChEBI" id="CHEBI:57925"/>
        <dbReference type="ChEBI" id="CHEBI:90779"/>
        <dbReference type="EC" id="2.5.1.18"/>
    </reaction>
</comment>
<evidence type="ECO:0000256" key="2">
    <source>
        <dbReference type="ARBA" id="ARBA00022679"/>
    </source>
</evidence>
<proteinExistence type="inferred from homology"/>
<reference evidence="7" key="2">
    <citation type="submission" date="2014-02" db="EMBL/GenBank/DDBJ databases">
        <title>The hermit crab's nose antennal transcriptomics.</title>
        <authorList>
            <person name="Groh K.C."/>
            <person name="Vogel H."/>
            <person name="Stensmyr M.C."/>
            <person name="Grosse-Wilde E."/>
            <person name="Hansson B.S."/>
        </authorList>
    </citation>
    <scope>NUCLEOTIDE SEQUENCE</scope>
    <source>
        <tissue evidence="7">Antennules</tissue>
    </source>
</reference>
<dbReference type="InterPro" id="IPR050213">
    <property type="entry name" value="GST_superfamily"/>
</dbReference>
<evidence type="ECO:0000256" key="1">
    <source>
        <dbReference type="ARBA" id="ARBA00012452"/>
    </source>
</evidence>
<dbReference type="InterPro" id="IPR004045">
    <property type="entry name" value="Glutathione_S-Trfase_N"/>
</dbReference>
<dbReference type="PANTHER" id="PTHR11571:SF224">
    <property type="entry name" value="HEMATOPOIETIC PROSTAGLANDIN D SYNTHASE"/>
    <property type="match status" value="1"/>
</dbReference>
<dbReference type="SUPFAM" id="SSF47616">
    <property type="entry name" value="GST C-terminal domain-like"/>
    <property type="match status" value="1"/>
</dbReference>
<evidence type="ECO:0000259" key="6">
    <source>
        <dbReference type="PROSITE" id="PS50405"/>
    </source>
</evidence>
<dbReference type="PROSITE" id="PS50404">
    <property type="entry name" value="GST_NTER"/>
    <property type="match status" value="1"/>
</dbReference>
<keyword evidence="2 7" id="KW-0808">Transferase</keyword>
<dbReference type="InterPro" id="IPR040079">
    <property type="entry name" value="Glutathione_S-Trfase"/>
</dbReference>
<accession>W6MEW7</accession>
<protein>
    <recommendedName>
        <fullName evidence="1">glutathione transferase</fullName>
        <ecNumber evidence="1">2.5.1.18</ecNumber>
    </recommendedName>
</protein>
<evidence type="ECO:0000256" key="3">
    <source>
        <dbReference type="ARBA" id="ARBA00038317"/>
    </source>
</evidence>
<dbReference type="Gene3D" id="1.20.1050.10">
    <property type="match status" value="1"/>
</dbReference>
<dbReference type="EC" id="2.5.1.18" evidence="1"/>
<dbReference type="InterPro" id="IPR036282">
    <property type="entry name" value="Glutathione-S-Trfase_C_sf"/>
</dbReference>
<dbReference type="InterPro" id="IPR010987">
    <property type="entry name" value="Glutathione-S-Trfase_C-like"/>
</dbReference>
<dbReference type="InterPro" id="IPR004046">
    <property type="entry name" value="GST_C"/>
</dbReference>
<reference evidence="7" key="1">
    <citation type="submission" date="2013-06" db="EMBL/GenBank/DDBJ databases">
        <authorList>
            <person name="Groh K."/>
        </authorList>
    </citation>
    <scope>NUCLEOTIDE SEQUENCE</scope>
    <source>
        <tissue evidence="7">Antennules</tissue>
    </source>
</reference>
<feature type="domain" description="GST N-terminal" evidence="5">
    <location>
        <begin position="1"/>
        <end position="79"/>
    </location>
</feature>
<dbReference type="Gene3D" id="3.40.30.10">
    <property type="entry name" value="Glutaredoxin"/>
    <property type="match status" value="1"/>
</dbReference>
<name>W6MEW7_PAGBR</name>
<comment type="similarity">
    <text evidence="3">Belongs to the GST superfamily. Sigma family.</text>
</comment>
<evidence type="ECO:0000313" key="7">
    <source>
        <dbReference type="EMBL" id="CDK12469.1"/>
    </source>
</evidence>
<dbReference type="AlphaFoldDB" id="W6MEW7"/>
<dbReference type="CDD" id="cd03039">
    <property type="entry name" value="GST_N_Sigma_like"/>
    <property type="match status" value="1"/>
</dbReference>
<dbReference type="PROSITE" id="PS50405">
    <property type="entry name" value="GST_CTER"/>
    <property type="match status" value="1"/>
</dbReference>
<dbReference type="GO" id="GO:0004364">
    <property type="term" value="F:glutathione transferase activity"/>
    <property type="evidence" value="ECO:0007669"/>
    <property type="project" value="UniProtKB-EC"/>
</dbReference>
<dbReference type="EMBL" id="HABX01000025">
    <property type="protein sequence ID" value="CDK12469.1"/>
    <property type="molecule type" value="Transcribed_RNA"/>
</dbReference>